<evidence type="ECO:0000313" key="5">
    <source>
        <dbReference type="WBParaSite" id="ACRNAN_scaffold2738.g25769.t1"/>
    </source>
</evidence>
<dbReference type="Gene3D" id="3.40.50.410">
    <property type="entry name" value="von Willebrand factor, type A domain"/>
    <property type="match status" value="1"/>
</dbReference>
<dbReference type="Gene3D" id="3.10.100.10">
    <property type="entry name" value="Mannose-Binding Protein A, subunit A"/>
    <property type="match status" value="1"/>
</dbReference>
<protein>
    <submittedName>
        <fullName evidence="5">C-type lectin</fullName>
    </submittedName>
</protein>
<reference evidence="5" key="1">
    <citation type="submission" date="2022-11" db="UniProtKB">
        <authorList>
            <consortium name="WormBaseParasite"/>
        </authorList>
    </citation>
    <scope>IDENTIFICATION</scope>
</reference>
<proteinExistence type="predicted"/>
<dbReference type="SUPFAM" id="SSF56436">
    <property type="entry name" value="C-type lectin-like"/>
    <property type="match status" value="1"/>
</dbReference>
<dbReference type="WBParaSite" id="ACRNAN_scaffold2738.g25769.t1">
    <property type="protein sequence ID" value="ACRNAN_scaffold2738.g25769.t1"/>
    <property type="gene ID" value="ACRNAN_scaffold2738.g25769"/>
</dbReference>
<dbReference type="PANTHER" id="PTHR31024:SF3">
    <property type="entry name" value="C-TYPE LECTIN-RELATED"/>
    <property type="match status" value="1"/>
</dbReference>
<feature type="chain" id="PRO_5036857572" evidence="1">
    <location>
        <begin position="20"/>
        <end position="461"/>
    </location>
</feature>
<dbReference type="InterPro" id="IPR001304">
    <property type="entry name" value="C-type_lectin-like"/>
</dbReference>
<dbReference type="Proteomes" id="UP000887540">
    <property type="component" value="Unplaced"/>
</dbReference>
<evidence type="ECO:0000256" key="1">
    <source>
        <dbReference type="SAM" id="SignalP"/>
    </source>
</evidence>
<dbReference type="InterPro" id="IPR036465">
    <property type="entry name" value="vWFA_dom_sf"/>
</dbReference>
<dbReference type="InterPro" id="IPR002035">
    <property type="entry name" value="VWF_A"/>
</dbReference>
<evidence type="ECO:0000259" key="3">
    <source>
        <dbReference type="PROSITE" id="PS50234"/>
    </source>
</evidence>
<dbReference type="CDD" id="cd00037">
    <property type="entry name" value="CLECT"/>
    <property type="match status" value="1"/>
</dbReference>
<feature type="signal peptide" evidence="1">
    <location>
        <begin position="1"/>
        <end position="19"/>
    </location>
</feature>
<dbReference type="PANTHER" id="PTHR31024">
    <property type="entry name" value="C-TYPE LECTIN"/>
    <property type="match status" value="1"/>
</dbReference>
<dbReference type="InterPro" id="IPR016187">
    <property type="entry name" value="CTDL_fold"/>
</dbReference>
<dbReference type="SUPFAM" id="SSF53300">
    <property type="entry name" value="vWA-like"/>
    <property type="match status" value="1"/>
</dbReference>
<sequence>MKAILLFSAFCAFLFASNATVIRNKKSPQVDVVDAQPCSSNASVAWLDVILIIDTSMHMGAANLKKISSAATLALSKFTIGSNDDISSGSFNTRVAVMTYNYQGAFQALFTDITSISDLTTSLNAIKLSTSPYADLYDPVLRILEWTNSNDPPGSNGRPTVLVFFSASANAPVNMQVPDLIAENFDPYSTTVITVNFNTADSNLTSLLSAITLNQFVNAPMYNLSGTSNSLTRDLEWSLLQANCFCGDGTGIPTILYDSANARYSRYASCMILDQADGYVEGINDICSGDGFVMPAYILTQNKEKFIEGIWNDCDGETCYPFYVGLHKNAKDAWAWYDWDLNEFPPTGYFDWGQGYPVNDGMSNCTVVDSNDGVNFIWRNTPCNTQYSLVLNILCQSHSCDAENSDCINTSYNYDDDQPKGYKKPIKKGTKTGARKRMLTKIKKSKNGKKNIMKNKLPLKA</sequence>
<dbReference type="InterPro" id="IPR016186">
    <property type="entry name" value="C-type_lectin-like/link_sf"/>
</dbReference>
<name>A0A914DHT3_9BILA</name>
<feature type="domain" description="C-type lectin" evidence="2">
    <location>
        <begin position="298"/>
        <end position="392"/>
    </location>
</feature>
<feature type="domain" description="VWFA" evidence="3">
    <location>
        <begin position="48"/>
        <end position="239"/>
    </location>
</feature>
<keyword evidence="4" id="KW-1185">Reference proteome</keyword>
<evidence type="ECO:0000313" key="4">
    <source>
        <dbReference type="Proteomes" id="UP000887540"/>
    </source>
</evidence>
<evidence type="ECO:0000259" key="2">
    <source>
        <dbReference type="PROSITE" id="PS50041"/>
    </source>
</evidence>
<dbReference type="Pfam" id="PF00092">
    <property type="entry name" value="VWA"/>
    <property type="match status" value="1"/>
</dbReference>
<accession>A0A914DHT3</accession>
<dbReference type="PROSITE" id="PS50234">
    <property type="entry name" value="VWFA"/>
    <property type="match status" value="1"/>
</dbReference>
<dbReference type="PROSITE" id="PS50041">
    <property type="entry name" value="C_TYPE_LECTIN_2"/>
    <property type="match status" value="1"/>
</dbReference>
<organism evidence="4 5">
    <name type="scientific">Acrobeloides nanus</name>
    <dbReference type="NCBI Taxonomy" id="290746"/>
    <lineage>
        <taxon>Eukaryota</taxon>
        <taxon>Metazoa</taxon>
        <taxon>Ecdysozoa</taxon>
        <taxon>Nematoda</taxon>
        <taxon>Chromadorea</taxon>
        <taxon>Rhabditida</taxon>
        <taxon>Tylenchina</taxon>
        <taxon>Cephalobomorpha</taxon>
        <taxon>Cephaloboidea</taxon>
        <taxon>Cephalobidae</taxon>
        <taxon>Acrobeloides</taxon>
    </lineage>
</organism>
<keyword evidence="1" id="KW-0732">Signal</keyword>
<dbReference type="SMART" id="SM00327">
    <property type="entry name" value="VWA"/>
    <property type="match status" value="1"/>
</dbReference>
<dbReference type="AlphaFoldDB" id="A0A914DHT3"/>